<dbReference type="Pfam" id="PF14478">
    <property type="entry name" value="DUF4430"/>
    <property type="match status" value="1"/>
</dbReference>
<protein>
    <submittedName>
        <fullName evidence="3">Surface cell-adhesion protein</fullName>
    </submittedName>
</protein>
<proteinExistence type="predicted"/>
<feature type="signal peptide" evidence="1">
    <location>
        <begin position="1"/>
        <end position="29"/>
    </location>
</feature>
<dbReference type="EMBL" id="JAWWNJ010000047">
    <property type="protein sequence ID" value="KAK7017673.1"/>
    <property type="molecule type" value="Genomic_DNA"/>
</dbReference>
<evidence type="ECO:0000259" key="2">
    <source>
        <dbReference type="Pfam" id="PF14478"/>
    </source>
</evidence>
<dbReference type="InterPro" id="IPR027954">
    <property type="entry name" value="Transcobalamin-like_C"/>
</dbReference>
<organism evidence="3 4">
    <name type="scientific">Favolaschia claudopus</name>
    <dbReference type="NCBI Taxonomy" id="2862362"/>
    <lineage>
        <taxon>Eukaryota</taxon>
        <taxon>Fungi</taxon>
        <taxon>Dikarya</taxon>
        <taxon>Basidiomycota</taxon>
        <taxon>Agaricomycotina</taxon>
        <taxon>Agaricomycetes</taxon>
        <taxon>Agaricomycetidae</taxon>
        <taxon>Agaricales</taxon>
        <taxon>Marasmiineae</taxon>
        <taxon>Mycenaceae</taxon>
        <taxon>Favolaschia</taxon>
    </lineage>
</organism>
<evidence type="ECO:0000256" key="1">
    <source>
        <dbReference type="SAM" id="SignalP"/>
    </source>
</evidence>
<gene>
    <name evidence="3" type="ORF">R3P38DRAFT_2984699</name>
</gene>
<dbReference type="Proteomes" id="UP001362999">
    <property type="component" value="Unassembled WGS sequence"/>
</dbReference>
<keyword evidence="4" id="KW-1185">Reference proteome</keyword>
<sequence length="227" mass="24693">MLFIHTVSSALRVFCLAMGMLLLPQATLGVPAKNHPTRVNLRIEGANRTIFEGPIVTRGHNVTTVSGGAHHCDGTNNGENEFPGPTCTSALDDAARKEEFQWDGTFFEEFDDYFITSIADSTETTTQFWGILLNFVFTPVGGCQQEVKPEDHILWAFDAFNAEHFLELVGPKIAKKGVPTKLGALVHGETSDSDGAAKVTFGRKGKHGLKATKDGSIRSNQVFVQVV</sequence>
<dbReference type="AlphaFoldDB" id="A0AAW0AX33"/>
<feature type="chain" id="PRO_5043328846" evidence="1">
    <location>
        <begin position="30"/>
        <end position="227"/>
    </location>
</feature>
<keyword evidence="1" id="KW-0732">Signal</keyword>
<name>A0AAW0AX33_9AGAR</name>
<accession>A0AAW0AX33</accession>
<evidence type="ECO:0000313" key="3">
    <source>
        <dbReference type="EMBL" id="KAK7017673.1"/>
    </source>
</evidence>
<dbReference type="Gene3D" id="2.170.130.30">
    <property type="match status" value="1"/>
</dbReference>
<comment type="caution">
    <text evidence="3">The sequence shown here is derived from an EMBL/GenBank/DDBJ whole genome shotgun (WGS) entry which is preliminary data.</text>
</comment>
<feature type="domain" description="Transcobalamin-like C-terminal" evidence="2">
    <location>
        <begin position="106"/>
        <end position="158"/>
    </location>
</feature>
<evidence type="ECO:0000313" key="4">
    <source>
        <dbReference type="Proteomes" id="UP001362999"/>
    </source>
</evidence>
<reference evidence="3 4" key="1">
    <citation type="journal article" date="2024" name="J Genomics">
        <title>Draft genome sequencing and assembly of Favolaschia claudopus CIRM-BRFM 2984 isolated from oak limbs.</title>
        <authorList>
            <person name="Navarro D."/>
            <person name="Drula E."/>
            <person name="Chaduli D."/>
            <person name="Cazenave R."/>
            <person name="Ahrendt S."/>
            <person name="Wang J."/>
            <person name="Lipzen A."/>
            <person name="Daum C."/>
            <person name="Barry K."/>
            <person name="Grigoriev I.V."/>
            <person name="Favel A."/>
            <person name="Rosso M.N."/>
            <person name="Martin F."/>
        </authorList>
    </citation>
    <scope>NUCLEOTIDE SEQUENCE [LARGE SCALE GENOMIC DNA]</scope>
    <source>
        <strain evidence="3 4">CIRM-BRFM 2984</strain>
    </source>
</reference>